<dbReference type="AlphaFoldDB" id="A0AAW9NNH2"/>
<evidence type="ECO:0000313" key="1">
    <source>
        <dbReference type="EMBL" id="MEC1179087.1"/>
    </source>
</evidence>
<evidence type="ECO:0000313" key="2">
    <source>
        <dbReference type="Proteomes" id="UP001344888"/>
    </source>
</evidence>
<keyword evidence="2" id="KW-1185">Reference proteome</keyword>
<dbReference type="Pfam" id="PF10673">
    <property type="entry name" value="DUF2487"/>
    <property type="match status" value="1"/>
</dbReference>
<dbReference type="EMBL" id="JARSFG010000016">
    <property type="protein sequence ID" value="MEC1179087.1"/>
    <property type="molecule type" value="Genomic_DNA"/>
</dbReference>
<comment type="caution">
    <text evidence="1">The sequence shown here is derived from an EMBL/GenBank/DDBJ whole genome shotgun (WGS) entry which is preliminary data.</text>
</comment>
<dbReference type="Proteomes" id="UP001344888">
    <property type="component" value="Unassembled WGS sequence"/>
</dbReference>
<organism evidence="1 2">
    <name type="scientific">Metasolibacillus meyeri</name>
    <dbReference type="NCBI Taxonomy" id="1071052"/>
    <lineage>
        <taxon>Bacteria</taxon>
        <taxon>Bacillati</taxon>
        <taxon>Bacillota</taxon>
        <taxon>Bacilli</taxon>
        <taxon>Bacillales</taxon>
        <taxon>Caryophanaceae</taxon>
        <taxon>Metasolibacillus</taxon>
    </lineage>
</organism>
<reference evidence="1 2" key="1">
    <citation type="submission" date="2023-03" db="EMBL/GenBank/DDBJ databases">
        <title>Bacillus Genome Sequencing.</title>
        <authorList>
            <person name="Dunlap C."/>
        </authorList>
    </citation>
    <scope>NUCLEOTIDE SEQUENCE [LARGE SCALE GENOMIC DNA]</scope>
    <source>
        <strain evidence="1 2">B-59205</strain>
    </source>
</reference>
<name>A0AAW9NNH2_9BACL</name>
<dbReference type="InterPro" id="IPR019615">
    <property type="entry name" value="DUF2487"/>
</dbReference>
<protein>
    <submittedName>
        <fullName evidence="1">DUF2487 family protein</fullName>
    </submittedName>
</protein>
<sequence>MFFNAKDVEQFQAHQQFIDTAVVPLLNMDLAQQKIRHSSSQAEFLMSLTAFIEHQFKGRLMLIPPITYLEQMPQQVDLAVWKGALENAGFKHIIFATCDHHWTSMQADYNIIWLPAIPLESMDASMKQKILEDQLKLVIPSLTKEWTGY</sequence>
<gene>
    <name evidence="1" type="ORF">P9B03_11390</name>
</gene>
<accession>A0AAW9NNH2</accession>
<dbReference type="RefSeq" id="WP_326123590.1">
    <property type="nucleotide sequence ID" value="NZ_JARSFG010000016.1"/>
</dbReference>
<proteinExistence type="predicted"/>